<dbReference type="GO" id="GO:0016787">
    <property type="term" value="F:hydrolase activity"/>
    <property type="evidence" value="ECO:0007669"/>
    <property type="project" value="UniProtKB-KW"/>
</dbReference>
<organism evidence="2 3">
    <name type="scientific">Nannocystis pusilla</name>
    <dbReference type="NCBI Taxonomy" id="889268"/>
    <lineage>
        <taxon>Bacteria</taxon>
        <taxon>Pseudomonadati</taxon>
        <taxon>Myxococcota</taxon>
        <taxon>Polyangia</taxon>
        <taxon>Nannocystales</taxon>
        <taxon>Nannocystaceae</taxon>
        <taxon>Nannocystis</taxon>
    </lineage>
</organism>
<comment type="caution">
    <text evidence="2">The sequence shown here is derived from an EMBL/GenBank/DDBJ whole genome shotgun (WGS) entry which is preliminary data.</text>
</comment>
<gene>
    <name evidence="2" type="ORF">K7C98_01390</name>
</gene>
<sequence>MLAVLVALALVGAAYQQIGQALDRRALAPPGRMVAVDGAAMHIHCTGAGAPTVVLEAGAFGFAQVWARVQPLLAERVRVCSYDRAGLGWSEDAASHDGIAAVTRLRALLAAAGEPGPYVLVGHSLGGALIRIFASRYPDAVVGLGFVDPSHPDQLERFPPEARAAHERVTKILAVAAKLSHFGLMRLTNPLGRLHVGLPADDYRAACMFNSAARHLSSSAAEFGAWDATMRAVRTNDSLGARPVVVISSSKPMEGMSQEILERGQQLHSEIARLSTRGRHVFVEASHHMSLLTEPEHAQRAAELLGEVIAEAAPSHDRPPP</sequence>
<name>A0ABS7TI55_9BACT</name>
<dbReference type="InterPro" id="IPR029058">
    <property type="entry name" value="AB_hydrolase_fold"/>
</dbReference>
<feature type="domain" description="AB hydrolase-1" evidence="1">
    <location>
        <begin position="54"/>
        <end position="295"/>
    </location>
</feature>
<dbReference type="InterPro" id="IPR000073">
    <property type="entry name" value="AB_hydrolase_1"/>
</dbReference>
<reference evidence="2" key="1">
    <citation type="submission" date="2021-08" db="EMBL/GenBank/DDBJ databases">
        <authorList>
            <person name="Stevens D.C."/>
        </authorList>
    </citation>
    <scope>NUCLEOTIDE SEQUENCE</scope>
    <source>
        <strain evidence="2">DSM 53165</strain>
    </source>
</reference>
<dbReference type="PANTHER" id="PTHR43689">
    <property type="entry name" value="HYDROLASE"/>
    <property type="match status" value="1"/>
</dbReference>
<dbReference type="Proteomes" id="UP001139031">
    <property type="component" value="Unassembled WGS sequence"/>
</dbReference>
<evidence type="ECO:0000259" key="1">
    <source>
        <dbReference type="Pfam" id="PF12697"/>
    </source>
</evidence>
<evidence type="ECO:0000313" key="3">
    <source>
        <dbReference type="Proteomes" id="UP001139031"/>
    </source>
</evidence>
<keyword evidence="3" id="KW-1185">Reference proteome</keyword>
<dbReference type="RefSeq" id="WP_224189657.1">
    <property type="nucleotide sequence ID" value="NZ_JAIRAU010000001.1"/>
</dbReference>
<protein>
    <submittedName>
        <fullName evidence="2">Alpha/beta hydrolase</fullName>
    </submittedName>
</protein>
<dbReference type="Pfam" id="PF12697">
    <property type="entry name" value="Abhydrolase_6"/>
    <property type="match status" value="1"/>
</dbReference>
<dbReference type="SUPFAM" id="SSF53474">
    <property type="entry name" value="alpha/beta-Hydrolases"/>
    <property type="match status" value="1"/>
</dbReference>
<dbReference type="EMBL" id="JAIRAU010000001">
    <property type="protein sequence ID" value="MBZ5707895.1"/>
    <property type="molecule type" value="Genomic_DNA"/>
</dbReference>
<keyword evidence="2" id="KW-0378">Hydrolase</keyword>
<evidence type="ECO:0000313" key="2">
    <source>
        <dbReference type="EMBL" id="MBZ5707895.1"/>
    </source>
</evidence>
<dbReference type="PANTHER" id="PTHR43689:SF8">
    <property type="entry name" value="ALPHA_BETA-HYDROLASES SUPERFAMILY PROTEIN"/>
    <property type="match status" value="1"/>
</dbReference>
<proteinExistence type="predicted"/>
<dbReference type="Gene3D" id="3.40.50.1820">
    <property type="entry name" value="alpha/beta hydrolase"/>
    <property type="match status" value="1"/>
</dbReference>
<accession>A0ABS7TI55</accession>